<sequence length="313" mass="36938">MHSALYWLCMQDLCYLFFTHHGNSRMRPCSCSLSPVLLTLILPAEVWVLALLFVMIPAEHFHLLVSFYLKDLMIRLFGKLLNLLLLLCVLPKSVNHRHSTWRRLCHFGPLLLEQKCFVPVRYCVLLLSSRRVARRVLSVFLRAPYLLLRVSQLQWMKHRLWVLFYHHCGMRHQHQKKTETPKIHCHRQTSHHHCQQMLFADVVAVAIVALLALEDVRSVAHLAVLVIRLLLRVCLYVPLENPQIHFVLEILRRHPSLHEHHRHLRFEHQHSLFLRLRNFPHLRGVPSPPFVPLFVQLKIPFQALQVVIPAEVH</sequence>
<protein>
    <submittedName>
        <fullName evidence="2">Uncharacterized protein</fullName>
    </submittedName>
</protein>
<proteinExistence type="predicted"/>
<comment type="caution">
    <text evidence="2">The sequence shown here is derived from an EMBL/GenBank/DDBJ whole genome shotgun (WGS) entry which is preliminary data.</text>
</comment>
<evidence type="ECO:0000313" key="3">
    <source>
        <dbReference type="Proteomes" id="UP000007350"/>
    </source>
</evidence>
<dbReference type="AlphaFoldDB" id="K2N4I5"/>
<keyword evidence="3" id="KW-1185">Reference proteome</keyword>
<keyword evidence="1" id="KW-0472">Membrane</keyword>
<accession>K2N4I5</accession>
<reference evidence="2 3" key="1">
    <citation type="journal article" date="2012" name="BMC Genomics">
        <title>Comparative genomic analysis of human infective Trypanosoma cruzi lineages with the bat-restricted subspecies T. cruzi marinkellei.</title>
        <authorList>
            <person name="Franzen O."/>
            <person name="Talavera-Lopez C."/>
            <person name="Ochaya S."/>
            <person name="Butler C.E."/>
            <person name="Messenger L.A."/>
            <person name="Lewis M.D."/>
            <person name="Llewellyn M.S."/>
            <person name="Marinkelle C.J."/>
            <person name="Tyler K.M."/>
            <person name="Miles M.A."/>
            <person name="Andersson B."/>
        </authorList>
    </citation>
    <scope>NUCLEOTIDE SEQUENCE [LARGE SCALE GENOMIC DNA]</scope>
    <source>
        <strain evidence="2 3">B7</strain>
    </source>
</reference>
<evidence type="ECO:0000313" key="2">
    <source>
        <dbReference type="EMBL" id="EKF29561.1"/>
    </source>
</evidence>
<gene>
    <name evidence="2" type="ORF">MOQ_006647</name>
</gene>
<name>K2N4I5_TRYCR</name>
<organism evidence="2 3">
    <name type="scientific">Trypanosoma cruzi marinkellei</name>
    <dbReference type="NCBI Taxonomy" id="85056"/>
    <lineage>
        <taxon>Eukaryota</taxon>
        <taxon>Discoba</taxon>
        <taxon>Euglenozoa</taxon>
        <taxon>Kinetoplastea</taxon>
        <taxon>Metakinetoplastina</taxon>
        <taxon>Trypanosomatida</taxon>
        <taxon>Trypanosomatidae</taxon>
        <taxon>Trypanosoma</taxon>
        <taxon>Schizotrypanum</taxon>
    </lineage>
</organism>
<evidence type="ECO:0000256" key="1">
    <source>
        <dbReference type="SAM" id="Phobius"/>
    </source>
</evidence>
<feature type="transmembrane region" description="Helical" evidence="1">
    <location>
        <begin position="76"/>
        <end position="94"/>
    </location>
</feature>
<dbReference type="Proteomes" id="UP000007350">
    <property type="component" value="Unassembled WGS sequence"/>
</dbReference>
<keyword evidence="1" id="KW-1133">Transmembrane helix</keyword>
<feature type="transmembrane region" description="Helical" evidence="1">
    <location>
        <begin position="35"/>
        <end position="56"/>
    </location>
</feature>
<dbReference type="EMBL" id="AHKC01012950">
    <property type="protein sequence ID" value="EKF29561.1"/>
    <property type="molecule type" value="Genomic_DNA"/>
</dbReference>
<keyword evidence="1" id="KW-0812">Transmembrane</keyword>